<evidence type="ECO:0000313" key="7">
    <source>
        <dbReference type="Proteomes" id="UP001178281"/>
    </source>
</evidence>
<dbReference type="SUPFAM" id="SSF54909">
    <property type="entry name" value="Dimeric alpha+beta barrel"/>
    <property type="match status" value="1"/>
</dbReference>
<evidence type="ECO:0000256" key="1">
    <source>
        <dbReference type="ARBA" id="ARBA00023015"/>
    </source>
</evidence>
<dbReference type="Pfam" id="PF01037">
    <property type="entry name" value="AsnC_trans_reg"/>
    <property type="match status" value="1"/>
</dbReference>
<comment type="caution">
    <text evidence="6">The sequence shown here is derived from an EMBL/GenBank/DDBJ whole genome shotgun (WGS) entry which is preliminary data.</text>
</comment>
<organism evidence="6 7">
    <name type="scientific">Tsukamurella strandjordii</name>
    <dbReference type="NCBI Taxonomy" id="147577"/>
    <lineage>
        <taxon>Bacteria</taxon>
        <taxon>Bacillati</taxon>
        <taxon>Actinomycetota</taxon>
        <taxon>Actinomycetes</taxon>
        <taxon>Mycobacteriales</taxon>
        <taxon>Tsukamurellaceae</taxon>
        <taxon>Tsukamurella</taxon>
    </lineage>
</organism>
<dbReference type="InterPro" id="IPR036388">
    <property type="entry name" value="WH-like_DNA-bd_sf"/>
</dbReference>
<keyword evidence="2" id="KW-0238">DNA-binding</keyword>
<dbReference type="PROSITE" id="PS50956">
    <property type="entry name" value="HTH_ASNC_2"/>
    <property type="match status" value="1"/>
</dbReference>
<dbReference type="SMART" id="SM00344">
    <property type="entry name" value="HTH_ASNC"/>
    <property type="match status" value="1"/>
</dbReference>
<dbReference type="PRINTS" id="PR00033">
    <property type="entry name" value="HTHASNC"/>
</dbReference>
<dbReference type="InterPro" id="IPR036390">
    <property type="entry name" value="WH_DNA-bd_sf"/>
</dbReference>
<dbReference type="RefSeq" id="WP_220659199.1">
    <property type="nucleotide sequence ID" value="NZ_BAAAII010000006.1"/>
</dbReference>
<dbReference type="PANTHER" id="PTHR30154:SF54">
    <property type="entry name" value="POSSIBLE TRANSCRIPTIONAL REGULATORY PROTEIN (PROBABLY LRP_ASNC-FAMILY)"/>
    <property type="match status" value="1"/>
</dbReference>
<feature type="domain" description="HTH asnC-type" evidence="5">
    <location>
        <begin position="23"/>
        <end position="84"/>
    </location>
</feature>
<protein>
    <submittedName>
        <fullName evidence="6">Lrp/AsnC family transcriptional regulator</fullName>
    </submittedName>
</protein>
<evidence type="ECO:0000256" key="4">
    <source>
        <dbReference type="SAM" id="MobiDB-lite"/>
    </source>
</evidence>
<keyword evidence="1" id="KW-0805">Transcription regulation</keyword>
<feature type="region of interest" description="Disordered" evidence="4">
    <location>
        <begin position="1"/>
        <end position="20"/>
    </location>
</feature>
<dbReference type="InterPro" id="IPR011991">
    <property type="entry name" value="ArsR-like_HTH"/>
</dbReference>
<dbReference type="InterPro" id="IPR019887">
    <property type="entry name" value="Tscrpt_reg_AsnC/Lrp_C"/>
</dbReference>
<dbReference type="GO" id="GO:0005829">
    <property type="term" value="C:cytosol"/>
    <property type="evidence" value="ECO:0007669"/>
    <property type="project" value="TreeGrafter"/>
</dbReference>
<accession>A0AA90NFY8</accession>
<evidence type="ECO:0000313" key="6">
    <source>
        <dbReference type="EMBL" id="MDP0397770.1"/>
    </source>
</evidence>
<dbReference type="Gene3D" id="1.10.10.10">
    <property type="entry name" value="Winged helix-like DNA-binding domain superfamily/Winged helix DNA-binding domain"/>
    <property type="match status" value="1"/>
</dbReference>
<dbReference type="InterPro" id="IPR019888">
    <property type="entry name" value="Tscrpt_reg_AsnC-like"/>
</dbReference>
<dbReference type="GO" id="GO:0043565">
    <property type="term" value="F:sequence-specific DNA binding"/>
    <property type="evidence" value="ECO:0007669"/>
    <property type="project" value="InterPro"/>
</dbReference>
<dbReference type="CDD" id="cd00090">
    <property type="entry name" value="HTH_ARSR"/>
    <property type="match status" value="1"/>
</dbReference>
<keyword evidence="3" id="KW-0804">Transcription</keyword>
<dbReference type="Gene3D" id="3.30.70.920">
    <property type="match status" value="1"/>
</dbReference>
<proteinExistence type="predicted"/>
<name>A0AA90NFY8_9ACTN</name>
<dbReference type="EMBL" id="JAUTIX010000002">
    <property type="protein sequence ID" value="MDP0397770.1"/>
    <property type="molecule type" value="Genomic_DNA"/>
</dbReference>
<dbReference type="InterPro" id="IPR011008">
    <property type="entry name" value="Dimeric_a/b-barrel"/>
</dbReference>
<evidence type="ECO:0000256" key="2">
    <source>
        <dbReference type="ARBA" id="ARBA00023125"/>
    </source>
</evidence>
<dbReference type="PANTHER" id="PTHR30154">
    <property type="entry name" value="LEUCINE-RESPONSIVE REGULATORY PROTEIN"/>
    <property type="match status" value="1"/>
</dbReference>
<reference evidence="6" key="1">
    <citation type="submission" date="2023-08" db="EMBL/GenBank/DDBJ databases">
        <title>The draft genome of Tsukamurella strandjordii strain 050030.</title>
        <authorList>
            <person name="Zhao F."/>
            <person name="Feng Y."/>
            <person name="Zong Z."/>
        </authorList>
    </citation>
    <scope>NUCLEOTIDE SEQUENCE</scope>
    <source>
        <strain evidence="6">050030</strain>
    </source>
</reference>
<dbReference type="InterPro" id="IPR000485">
    <property type="entry name" value="AsnC-type_HTH_dom"/>
</dbReference>
<gene>
    <name evidence="6" type="ORF">Q7X28_07510</name>
</gene>
<dbReference type="GO" id="GO:0043200">
    <property type="term" value="P:response to amino acid"/>
    <property type="evidence" value="ECO:0007669"/>
    <property type="project" value="TreeGrafter"/>
</dbReference>
<dbReference type="SUPFAM" id="SSF46785">
    <property type="entry name" value="Winged helix' DNA-binding domain"/>
    <property type="match status" value="1"/>
</dbReference>
<evidence type="ECO:0000259" key="5">
    <source>
        <dbReference type="PROSITE" id="PS50956"/>
    </source>
</evidence>
<keyword evidence="7" id="KW-1185">Reference proteome</keyword>
<sequence>MGDEDSQNSAYRPPLPNDRRPLLDEVDRRILLVLQRDGRVSNAALAEEVGLAASTVHTRVRRLVEANVIRGFYADVDPAAVGRPLRAMISVRLRSTARHRIRQFVESVIDLPPVIDAYFLAGGDDYVLHVAAIDTDDLRHLVEHLSAREEIAGTNTSLVFEHVRGSAPL</sequence>
<dbReference type="Pfam" id="PF13412">
    <property type="entry name" value="HTH_24"/>
    <property type="match status" value="1"/>
</dbReference>
<dbReference type="Proteomes" id="UP001178281">
    <property type="component" value="Unassembled WGS sequence"/>
</dbReference>
<dbReference type="AlphaFoldDB" id="A0AA90NFY8"/>
<evidence type="ECO:0000256" key="3">
    <source>
        <dbReference type="ARBA" id="ARBA00023163"/>
    </source>
</evidence>